<evidence type="ECO:0000313" key="1">
    <source>
        <dbReference type="EMBL" id="KAK3080879.1"/>
    </source>
</evidence>
<proteinExistence type="predicted"/>
<reference evidence="1" key="1">
    <citation type="submission" date="2024-09" db="EMBL/GenBank/DDBJ databases">
        <title>Black Yeasts Isolated from many extreme environments.</title>
        <authorList>
            <person name="Coleine C."/>
            <person name="Stajich J.E."/>
            <person name="Selbmann L."/>
        </authorList>
    </citation>
    <scope>NUCLEOTIDE SEQUENCE</scope>
    <source>
        <strain evidence="1">CCFEE 5737</strain>
    </source>
</reference>
<dbReference type="EMBL" id="JAWDJW010000365">
    <property type="protein sequence ID" value="KAK3080879.1"/>
    <property type="molecule type" value="Genomic_DNA"/>
</dbReference>
<comment type="caution">
    <text evidence="1">The sequence shown here is derived from an EMBL/GenBank/DDBJ whole genome shotgun (WGS) entry which is preliminary data.</text>
</comment>
<accession>A0ACC3DVQ0</accession>
<protein>
    <submittedName>
        <fullName evidence="1">Uncharacterized protein</fullName>
    </submittedName>
</protein>
<organism evidence="1 2">
    <name type="scientific">Coniosporium uncinatum</name>
    <dbReference type="NCBI Taxonomy" id="93489"/>
    <lineage>
        <taxon>Eukaryota</taxon>
        <taxon>Fungi</taxon>
        <taxon>Dikarya</taxon>
        <taxon>Ascomycota</taxon>
        <taxon>Pezizomycotina</taxon>
        <taxon>Dothideomycetes</taxon>
        <taxon>Dothideomycetes incertae sedis</taxon>
        <taxon>Coniosporium</taxon>
    </lineage>
</organism>
<name>A0ACC3DVQ0_9PEZI</name>
<dbReference type="Proteomes" id="UP001186974">
    <property type="component" value="Unassembled WGS sequence"/>
</dbReference>
<keyword evidence="2" id="KW-1185">Reference proteome</keyword>
<gene>
    <name evidence="1" type="ORF">LTS18_012280</name>
</gene>
<evidence type="ECO:0000313" key="2">
    <source>
        <dbReference type="Proteomes" id="UP001186974"/>
    </source>
</evidence>
<sequence>MLPPTSTLALQLLAVISCTLATTSSATYILTDNFLGADLFDAFNFDTFPDPTHGFVRYQGRDAAFAAGLAQTGPDAASTSNSASNATAAAAAAAAATIKSSYAIFGAGPTASTTSANLTNLTGPSASVPGSPETLREGIPASVRLTSKKTWKPRPLCSGYTVTCLRAARCGPAFWMTGVREPWPMGGEVDVVEGVQRSGR</sequence>